<dbReference type="STRING" id="742766.HMPREF9455_01615"/>
<dbReference type="PRINTS" id="PR00739">
    <property type="entry name" value="GLHYDRLASE26"/>
</dbReference>
<dbReference type="Pfam" id="PF02156">
    <property type="entry name" value="Glyco_hydro_26"/>
    <property type="match status" value="1"/>
</dbReference>
<feature type="active site" description="Proton donor" evidence="4">
    <location>
        <position position="445"/>
    </location>
</feature>
<dbReference type="Gene3D" id="3.20.20.80">
    <property type="entry name" value="Glycosidases"/>
    <property type="match status" value="1"/>
</dbReference>
<dbReference type="OrthoDB" id="9803686at2"/>
<dbReference type="InterPro" id="IPR017853">
    <property type="entry name" value="GH"/>
</dbReference>
<comment type="caution">
    <text evidence="8">The sequence shown here is derived from an EMBL/GenBank/DDBJ whole genome shotgun (WGS) entry which is preliminary data.</text>
</comment>
<dbReference type="HOGENOM" id="CLU_016930_1_1_10"/>
<dbReference type="PROSITE" id="PS51257">
    <property type="entry name" value="PROKAR_LIPOPROTEIN"/>
    <property type="match status" value="1"/>
</dbReference>
<dbReference type="Pfam" id="PF16990">
    <property type="entry name" value="CBM_35"/>
    <property type="match status" value="2"/>
</dbReference>
<evidence type="ECO:0008006" key="10">
    <source>
        <dbReference type="Google" id="ProtNLM"/>
    </source>
</evidence>
<dbReference type="RefSeq" id="WP_006799130.1">
    <property type="nucleotide sequence ID" value="NZ_GL891981.1"/>
</dbReference>
<feature type="active site" description="Nucleophile" evidence="4">
    <location>
        <position position="539"/>
    </location>
</feature>
<dbReference type="SUPFAM" id="SSF49785">
    <property type="entry name" value="Galactose-binding domain-like"/>
    <property type="match status" value="2"/>
</dbReference>
<evidence type="ECO:0000256" key="5">
    <source>
        <dbReference type="SAM" id="SignalP"/>
    </source>
</evidence>
<dbReference type="GO" id="GO:0030246">
    <property type="term" value="F:carbohydrate binding"/>
    <property type="evidence" value="ECO:0007669"/>
    <property type="project" value="InterPro"/>
</dbReference>
<dbReference type="InterPro" id="IPR000805">
    <property type="entry name" value="Glyco_hydro_26"/>
</dbReference>
<dbReference type="PROSITE" id="PS51764">
    <property type="entry name" value="GH26"/>
    <property type="match status" value="1"/>
</dbReference>
<dbReference type="GO" id="GO:0006080">
    <property type="term" value="P:substituted mannan metabolic process"/>
    <property type="evidence" value="ECO:0007669"/>
    <property type="project" value="InterPro"/>
</dbReference>
<keyword evidence="2 4" id="KW-0378">Hydrolase</keyword>
<dbReference type="SUPFAM" id="SSF51445">
    <property type="entry name" value="(Trans)glycosidases"/>
    <property type="match status" value="1"/>
</dbReference>
<reference evidence="8 9" key="1">
    <citation type="submission" date="2011-04" db="EMBL/GenBank/DDBJ databases">
        <title>The Genome Sequence of Dysgonomonas gadei ATCC BAA-286.</title>
        <authorList>
            <consortium name="The Broad Institute Genome Sequencing Platform"/>
            <person name="Earl A."/>
            <person name="Ward D."/>
            <person name="Feldgarden M."/>
            <person name="Gevers D."/>
            <person name="Pudlo N."/>
            <person name="Martens E."/>
            <person name="Allen-Vercoe E."/>
            <person name="Young S.K."/>
            <person name="Zeng Q."/>
            <person name="Gargeya S."/>
            <person name="Fitzgerald M."/>
            <person name="Haas B."/>
            <person name="Abouelleil A."/>
            <person name="Alvarado L."/>
            <person name="Arachchi H.M."/>
            <person name="Berlin A."/>
            <person name="Brown A."/>
            <person name="Chapman S.B."/>
            <person name="Chen Z."/>
            <person name="Dunbar C."/>
            <person name="Freedman E."/>
            <person name="Gearin G."/>
            <person name="Gellesch M."/>
            <person name="Goldberg J."/>
            <person name="Griggs A."/>
            <person name="Gujja S."/>
            <person name="Heiman D."/>
            <person name="Howarth C."/>
            <person name="Larson L."/>
            <person name="Lui A."/>
            <person name="MacDonald P.J.P."/>
            <person name="Mehta T."/>
            <person name="Montmayeur A."/>
            <person name="Murphy C."/>
            <person name="Neiman D."/>
            <person name="Pearson M."/>
            <person name="Priest M."/>
            <person name="Roberts A."/>
            <person name="Saif S."/>
            <person name="Shea T."/>
            <person name="Shenoy N."/>
            <person name="Sisk P."/>
            <person name="Stolte C."/>
            <person name="Sykes S."/>
            <person name="Yandava C."/>
            <person name="Wortman J."/>
            <person name="Nusbaum C."/>
            <person name="Birren B."/>
        </authorList>
    </citation>
    <scope>NUCLEOTIDE SEQUENCE [LARGE SCALE GENOMIC DNA]</scope>
    <source>
        <strain evidence="8 9">ATCC BAA-286</strain>
    </source>
</reference>
<feature type="chain" id="PRO_5003324092" description="GH26 domain-containing protein" evidence="5">
    <location>
        <begin position="19"/>
        <end position="597"/>
    </location>
</feature>
<dbReference type="EMBL" id="ADLV01000018">
    <property type="protein sequence ID" value="EGK02345.1"/>
    <property type="molecule type" value="Genomic_DNA"/>
</dbReference>
<dbReference type="InterPro" id="IPR008979">
    <property type="entry name" value="Galactose-bd-like_sf"/>
</dbReference>
<name>F5IWZ8_9BACT</name>
<evidence type="ECO:0000313" key="8">
    <source>
        <dbReference type="EMBL" id="EGK02345.1"/>
    </source>
</evidence>
<evidence type="ECO:0000256" key="1">
    <source>
        <dbReference type="ARBA" id="ARBA00007754"/>
    </source>
</evidence>
<proteinExistence type="inferred from homology"/>
<dbReference type="Gene3D" id="2.60.120.260">
    <property type="entry name" value="Galactose-binding domain-like"/>
    <property type="match status" value="2"/>
</dbReference>
<dbReference type="PANTHER" id="PTHR40079">
    <property type="entry name" value="MANNAN ENDO-1,4-BETA-MANNOSIDASE E-RELATED"/>
    <property type="match status" value="1"/>
</dbReference>
<dbReference type="PANTHER" id="PTHR40079:SF4">
    <property type="entry name" value="GH26 DOMAIN-CONTAINING PROTEIN-RELATED"/>
    <property type="match status" value="1"/>
</dbReference>
<keyword evidence="9" id="KW-1185">Reference proteome</keyword>
<dbReference type="CDD" id="cd04086">
    <property type="entry name" value="CBM35_mannanase-like"/>
    <property type="match status" value="2"/>
</dbReference>
<dbReference type="Proteomes" id="UP000004913">
    <property type="component" value="Unassembled WGS sequence"/>
</dbReference>
<evidence type="ECO:0000313" key="9">
    <source>
        <dbReference type="Proteomes" id="UP000004913"/>
    </source>
</evidence>
<evidence type="ECO:0000259" key="6">
    <source>
        <dbReference type="PROSITE" id="PS51175"/>
    </source>
</evidence>
<evidence type="ECO:0000256" key="3">
    <source>
        <dbReference type="ARBA" id="ARBA00023295"/>
    </source>
</evidence>
<keyword evidence="3 4" id="KW-0326">Glycosidase</keyword>
<dbReference type="PROSITE" id="PS51175">
    <property type="entry name" value="CBM6"/>
    <property type="match status" value="2"/>
</dbReference>
<dbReference type="GO" id="GO:0016985">
    <property type="term" value="F:mannan endo-1,4-beta-mannosidase activity"/>
    <property type="evidence" value="ECO:0007669"/>
    <property type="project" value="InterPro"/>
</dbReference>
<feature type="signal peptide" evidence="5">
    <location>
        <begin position="1"/>
        <end position="18"/>
    </location>
</feature>
<dbReference type="InterPro" id="IPR022790">
    <property type="entry name" value="GH26_dom"/>
</dbReference>
<feature type="domain" description="CBM6" evidence="6">
    <location>
        <begin position="163"/>
        <end position="279"/>
    </location>
</feature>
<dbReference type="eggNOG" id="COG4124">
    <property type="taxonomic scope" value="Bacteria"/>
</dbReference>
<dbReference type="AlphaFoldDB" id="F5IWZ8"/>
<evidence type="ECO:0000259" key="7">
    <source>
        <dbReference type="PROSITE" id="PS51764"/>
    </source>
</evidence>
<evidence type="ECO:0000256" key="2">
    <source>
        <dbReference type="ARBA" id="ARBA00022801"/>
    </source>
</evidence>
<organism evidence="8 9">
    <name type="scientific">Dysgonomonas gadei ATCC BAA-286</name>
    <dbReference type="NCBI Taxonomy" id="742766"/>
    <lineage>
        <taxon>Bacteria</taxon>
        <taxon>Pseudomonadati</taxon>
        <taxon>Bacteroidota</taxon>
        <taxon>Bacteroidia</taxon>
        <taxon>Bacteroidales</taxon>
        <taxon>Dysgonomonadaceae</taxon>
        <taxon>Dysgonomonas</taxon>
    </lineage>
</organism>
<feature type="domain" description="GH26" evidence="7">
    <location>
        <begin position="299"/>
        <end position="591"/>
    </location>
</feature>
<evidence type="ECO:0000256" key="4">
    <source>
        <dbReference type="PROSITE-ProRule" id="PRU01100"/>
    </source>
</evidence>
<protein>
    <recommendedName>
        <fullName evidence="10">GH26 domain-containing protein</fullName>
    </recommendedName>
</protein>
<comment type="similarity">
    <text evidence="1 4">Belongs to the glycosyl hydrolase 26 family.</text>
</comment>
<dbReference type="InterPro" id="IPR005084">
    <property type="entry name" value="CBM6"/>
</dbReference>
<feature type="domain" description="CBM6" evidence="6">
    <location>
        <begin position="42"/>
        <end position="158"/>
    </location>
</feature>
<accession>F5IWZ8</accession>
<sequence>MKKVNFILLLLSALFITACNNDEKTEDISSDSVMHQKSAQSNRYEAEYALLSADAVIENSIAGYSGSGYVNQKSGNISFKVNVREAGEYSIIFRYSSGGEYKENDLLVNGNSIATVKFNAASGWQTILQSDITLQSGENTITIKKNWGWIYLDYIEIVSQGPVKYEAEQASLTGGALVANSLGGYSGTGYADQRGGDITFDITVPYNGQYTLGFRYSNSNEYKENDLLVNGQFIQILAFNGASDWSMLQVGPISLNAGTNTVTVQKNWGWIYLDYMEVSAYQSVSFNIDAALVTKNPSAESVNLYNFLKDNFGKKTISGAMANYSTGLEEATWMYEQTGKWPALAAFDFINYTRDWGTINFNELVNNSKAWWANNGIVSLLWHWRDPLWVNDEFYTEKTSFDISKIDDTNSAEYKAMIRDIDIVAQYLKQLKEAKVPILWRPLHEASGKWFWWGAKGSNSYKKLWVITYDRMVNYHGLNNLIWVWTSEADDPDWYPGDDYVDIVGMDIYPGENQHGSQYVKFNKVKELVNGKKIIALSECGSIPDIDSMFSKGDTWSWFMPWNGDFLRSDKHNGASYIKNVFKDSRVITRDQMPSLK</sequence>
<keyword evidence="5" id="KW-0732">Signal</keyword>
<gene>
    <name evidence="8" type="ORF">HMPREF9455_01615</name>
</gene>